<dbReference type="AlphaFoldDB" id="E6TYP8"/>
<sequence>MVSPVENGHDIILTIIAIVLALSFIFGIAKRESITGKTGLIILN</sequence>
<dbReference type="Proteomes" id="UP000001401">
    <property type="component" value="Chromosome"/>
</dbReference>
<feature type="transmembrane region" description="Helical" evidence="1">
    <location>
        <begin position="12"/>
        <end position="29"/>
    </location>
</feature>
<dbReference type="EMBL" id="CP002394">
    <property type="protein sequence ID" value="ADU30098.1"/>
    <property type="molecule type" value="Genomic_DNA"/>
</dbReference>
<proteinExistence type="predicted"/>
<protein>
    <submittedName>
        <fullName evidence="2">Uncharacterized protein</fullName>
    </submittedName>
</protein>
<keyword evidence="1" id="KW-0472">Membrane</keyword>
<evidence type="ECO:0000313" key="2">
    <source>
        <dbReference type="EMBL" id="ADU30098.1"/>
    </source>
</evidence>
<keyword evidence="1" id="KW-1133">Transmembrane helix</keyword>
<reference evidence="2 3" key="1">
    <citation type="submission" date="2010-12" db="EMBL/GenBank/DDBJ databases">
        <title>Complete sequence of Bacillus cellulosilyticus DSM 2522.</title>
        <authorList>
            <consortium name="US DOE Joint Genome Institute"/>
            <person name="Lucas S."/>
            <person name="Copeland A."/>
            <person name="Lapidus A."/>
            <person name="Cheng J.-F."/>
            <person name="Bruce D."/>
            <person name="Goodwin L."/>
            <person name="Pitluck S."/>
            <person name="Chertkov O."/>
            <person name="Detter J.C."/>
            <person name="Han C."/>
            <person name="Tapia R."/>
            <person name="Land M."/>
            <person name="Hauser L."/>
            <person name="Jeffries C."/>
            <person name="Kyrpides N."/>
            <person name="Ivanova N."/>
            <person name="Mikhailova N."/>
            <person name="Brumm P."/>
            <person name="Mead D."/>
            <person name="Woyke T."/>
        </authorList>
    </citation>
    <scope>NUCLEOTIDE SEQUENCE [LARGE SCALE GENOMIC DNA]</scope>
    <source>
        <strain evidence="3">ATCC 21833 / DSM 2522 / FERM P-1141 / JCM 9156 / N-4</strain>
    </source>
</reference>
<keyword evidence="3" id="KW-1185">Reference proteome</keyword>
<dbReference type="RefSeq" id="WP_013488434.1">
    <property type="nucleotide sequence ID" value="NC_014829.1"/>
</dbReference>
<accession>E6TYP8</accession>
<gene>
    <name evidence="2" type="ordered locus">Bcell_1836</name>
</gene>
<dbReference type="KEGG" id="bco:Bcell_1836"/>
<name>E6TYP8_EVAC2</name>
<evidence type="ECO:0000313" key="3">
    <source>
        <dbReference type="Proteomes" id="UP000001401"/>
    </source>
</evidence>
<evidence type="ECO:0000256" key="1">
    <source>
        <dbReference type="SAM" id="Phobius"/>
    </source>
</evidence>
<organism evidence="2 3">
    <name type="scientific">Evansella cellulosilytica (strain ATCC 21833 / DSM 2522 / FERM P-1141 / JCM 9156 / N-4)</name>
    <name type="common">Bacillus cellulosilyticus</name>
    <dbReference type="NCBI Taxonomy" id="649639"/>
    <lineage>
        <taxon>Bacteria</taxon>
        <taxon>Bacillati</taxon>
        <taxon>Bacillota</taxon>
        <taxon>Bacilli</taxon>
        <taxon>Bacillales</taxon>
        <taxon>Bacillaceae</taxon>
        <taxon>Evansella</taxon>
    </lineage>
</organism>
<dbReference type="STRING" id="649639.Bcell_1836"/>
<keyword evidence="1" id="KW-0812">Transmembrane</keyword>
<dbReference type="HOGENOM" id="CLU_3212236_0_0_9"/>